<dbReference type="Pfam" id="PF01048">
    <property type="entry name" value="PNP_UDP_1"/>
    <property type="match status" value="1"/>
</dbReference>
<dbReference type="Gene3D" id="3.40.50.1580">
    <property type="entry name" value="Nucleoside phosphorylase domain"/>
    <property type="match status" value="1"/>
</dbReference>
<evidence type="ECO:0000259" key="4">
    <source>
        <dbReference type="Pfam" id="PF01048"/>
    </source>
</evidence>
<dbReference type="SUPFAM" id="SSF53167">
    <property type="entry name" value="Purine and uridine phosphorylases"/>
    <property type="match status" value="1"/>
</dbReference>
<accession>A0A1L5F884</accession>
<feature type="domain" description="Nucleoside phosphorylase" evidence="4">
    <location>
        <begin position="61"/>
        <end position="221"/>
    </location>
</feature>
<gene>
    <name evidence="5" type="ORF">BS101_10940</name>
</gene>
<comment type="catalytic activity">
    <reaction evidence="3">
        <text>uridine + phosphate = alpha-D-ribose 1-phosphate + uracil</text>
        <dbReference type="Rhea" id="RHEA:24388"/>
        <dbReference type="ChEBI" id="CHEBI:16704"/>
        <dbReference type="ChEBI" id="CHEBI:17568"/>
        <dbReference type="ChEBI" id="CHEBI:43474"/>
        <dbReference type="ChEBI" id="CHEBI:57720"/>
        <dbReference type="EC" id="2.4.2.3"/>
    </reaction>
</comment>
<dbReference type="OrthoDB" id="7945729at2"/>
<dbReference type="EC" id="2.4.2.3" evidence="1"/>
<dbReference type="GO" id="GO:0009116">
    <property type="term" value="P:nucleoside metabolic process"/>
    <property type="evidence" value="ECO:0007669"/>
    <property type="project" value="InterPro"/>
</dbReference>
<dbReference type="InterPro" id="IPR035994">
    <property type="entry name" value="Nucleoside_phosphorylase_sf"/>
</dbReference>
<evidence type="ECO:0000256" key="1">
    <source>
        <dbReference type="ARBA" id="ARBA00011888"/>
    </source>
</evidence>
<name>A0A1L5F884_CLOKL</name>
<evidence type="ECO:0000313" key="5">
    <source>
        <dbReference type="EMBL" id="APM39224.1"/>
    </source>
</evidence>
<organism evidence="5 6">
    <name type="scientific">Clostridium kluyveri</name>
    <dbReference type="NCBI Taxonomy" id="1534"/>
    <lineage>
        <taxon>Bacteria</taxon>
        <taxon>Bacillati</taxon>
        <taxon>Bacillota</taxon>
        <taxon>Clostridia</taxon>
        <taxon>Eubacteriales</taxon>
        <taxon>Clostridiaceae</taxon>
        <taxon>Clostridium</taxon>
    </lineage>
</organism>
<evidence type="ECO:0000256" key="3">
    <source>
        <dbReference type="ARBA" id="ARBA00048447"/>
    </source>
</evidence>
<dbReference type="InterPro" id="IPR000845">
    <property type="entry name" value="Nucleoside_phosphorylase_d"/>
</dbReference>
<dbReference type="Proteomes" id="UP000184604">
    <property type="component" value="Chromosome"/>
</dbReference>
<proteinExistence type="predicted"/>
<dbReference type="PANTHER" id="PTHR43691:SF11">
    <property type="entry name" value="FI09636P-RELATED"/>
    <property type="match status" value="1"/>
</dbReference>
<sequence>MEEKINAALFLEHLALRQGISIDDYKIAPIVIGSWDGNLIKTIAEEFQLEPMANWTKNSIVYNWTTNGRDVTFVALPVGAPSAVSTLEQLIVCGAKVFIGIGFAGSLQPSIPVGSIVIANNCIREEGTSYHYLKDNSEGLPSKRLLEQLQKAFCNEAIHSTTGAIWTTDAIYRELKSKVEDYKKKGIAAVEMETSALYVVGKYRGIDVCNILAISDELWTDWNPQFGSEKLQNTIQTIKNVLLNNLELFTELVHKDIYG</sequence>
<evidence type="ECO:0000256" key="2">
    <source>
        <dbReference type="ARBA" id="ARBA00021980"/>
    </source>
</evidence>
<dbReference type="GO" id="GO:0004850">
    <property type="term" value="F:uridine phosphorylase activity"/>
    <property type="evidence" value="ECO:0007669"/>
    <property type="project" value="UniProtKB-EC"/>
</dbReference>
<dbReference type="RefSeq" id="WP_073538858.1">
    <property type="nucleotide sequence ID" value="NZ_CP018335.1"/>
</dbReference>
<dbReference type="PANTHER" id="PTHR43691">
    <property type="entry name" value="URIDINE PHOSPHORYLASE"/>
    <property type="match status" value="1"/>
</dbReference>
<dbReference type="GO" id="GO:0005829">
    <property type="term" value="C:cytosol"/>
    <property type="evidence" value="ECO:0007669"/>
    <property type="project" value="TreeGrafter"/>
</dbReference>
<dbReference type="CDD" id="cd09007">
    <property type="entry name" value="NP-I_spr0068"/>
    <property type="match status" value="1"/>
</dbReference>
<reference evidence="5 6" key="1">
    <citation type="submission" date="2016-12" db="EMBL/GenBank/DDBJ databases">
        <title>Complete genome sequence of Clostridium kluyveri JZZ isolated from the pit mud of a Chinese flavor liquor-making factory.</title>
        <authorList>
            <person name="Wang Y."/>
        </authorList>
    </citation>
    <scope>NUCLEOTIDE SEQUENCE [LARGE SCALE GENOMIC DNA]</scope>
    <source>
        <strain evidence="5 6">JZZ</strain>
    </source>
</reference>
<protein>
    <recommendedName>
        <fullName evidence="2">Uridine phosphorylase</fullName>
        <ecNumber evidence="1">2.4.2.3</ecNumber>
    </recommendedName>
</protein>
<dbReference type="AlphaFoldDB" id="A0A1L5F884"/>
<dbReference type="EMBL" id="CP018335">
    <property type="protein sequence ID" value="APM39224.1"/>
    <property type="molecule type" value="Genomic_DNA"/>
</dbReference>
<evidence type="ECO:0000313" key="6">
    <source>
        <dbReference type="Proteomes" id="UP000184604"/>
    </source>
</evidence>